<feature type="compositionally biased region" description="Basic and acidic residues" evidence="1">
    <location>
        <begin position="187"/>
        <end position="196"/>
    </location>
</feature>
<dbReference type="InterPro" id="IPR002575">
    <property type="entry name" value="Aminoglycoside_PTrfase"/>
</dbReference>
<evidence type="ECO:0000259" key="2">
    <source>
        <dbReference type="Pfam" id="PF01636"/>
    </source>
</evidence>
<feature type="compositionally biased region" description="Gly residues" evidence="1">
    <location>
        <begin position="158"/>
        <end position="171"/>
    </location>
</feature>
<name>A0ABR3SQM5_9PEZI</name>
<proteinExistence type="predicted"/>
<dbReference type="PANTHER" id="PTHR21310">
    <property type="entry name" value="AMINOGLYCOSIDE PHOSPHOTRANSFERASE-RELATED-RELATED"/>
    <property type="match status" value="1"/>
</dbReference>
<comment type="caution">
    <text evidence="3">The sequence shown here is derived from an EMBL/GenBank/DDBJ whole genome shotgun (WGS) entry which is preliminary data.</text>
</comment>
<dbReference type="EMBL" id="JAJVDC020000075">
    <property type="protein sequence ID" value="KAL1627184.1"/>
    <property type="molecule type" value="Genomic_DNA"/>
</dbReference>
<dbReference type="Pfam" id="PF01636">
    <property type="entry name" value="APH"/>
    <property type="match status" value="1"/>
</dbReference>
<organism evidence="3 4">
    <name type="scientific">Neofusicoccum ribis</name>
    <dbReference type="NCBI Taxonomy" id="45134"/>
    <lineage>
        <taxon>Eukaryota</taxon>
        <taxon>Fungi</taxon>
        <taxon>Dikarya</taxon>
        <taxon>Ascomycota</taxon>
        <taxon>Pezizomycotina</taxon>
        <taxon>Dothideomycetes</taxon>
        <taxon>Dothideomycetes incertae sedis</taxon>
        <taxon>Botryosphaeriales</taxon>
        <taxon>Botryosphaeriaceae</taxon>
        <taxon>Neofusicoccum</taxon>
    </lineage>
</organism>
<evidence type="ECO:0000313" key="4">
    <source>
        <dbReference type="Proteomes" id="UP001521116"/>
    </source>
</evidence>
<dbReference type="Proteomes" id="UP001521116">
    <property type="component" value="Unassembled WGS sequence"/>
</dbReference>
<evidence type="ECO:0000313" key="3">
    <source>
        <dbReference type="EMBL" id="KAL1627184.1"/>
    </source>
</evidence>
<protein>
    <recommendedName>
        <fullName evidence="2">Aminoglycoside phosphotransferase domain-containing protein</fullName>
    </recommendedName>
</protein>
<dbReference type="SUPFAM" id="SSF56112">
    <property type="entry name" value="Protein kinase-like (PK-like)"/>
    <property type="match status" value="1"/>
</dbReference>
<dbReference type="Gene3D" id="3.90.1200.10">
    <property type="match status" value="1"/>
</dbReference>
<gene>
    <name evidence="3" type="ORF">SLS56_006522</name>
</gene>
<feature type="region of interest" description="Disordered" evidence="1">
    <location>
        <begin position="153"/>
        <end position="197"/>
    </location>
</feature>
<keyword evidence="4" id="KW-1185">Reference proteome</keyword>
<evidence type="ECO:0000256" key="1">
    <source>
        <dbReference type="SAM" id="MobiDB-lite"/>
    </source>
</evidence>
<sequence length="270" mass="29188">MLVALGRWIFAVGGAVVKTNHLAPAGRRRRDYAGVDRNEVEALLDGDVLIQQRLPGVSLEVAWPYLSPAQKTSFKAQARAFLTALLAVGPSPSGKRQYVVDDYNAIWARALTPRERRLLLPPAPAPAQQGRVGVGWAKRKDSAVSASSLSSAARFGRSSGGGGGGGGGGGVFDDSSGGDDEINADAETDKDTRFTHNDMSTGNIIVDGDRIVGVVDWEHAGFLGWRTAALIHREIRAPLEEMYERGEWSEEEWADLFAWKDLYEVDVPEA</sequence>
<reference evidence="3 4" key="1">
    <citation type="submission" date="2024-02" db="EMBL/GenBank/DDBJ databases">
        <title>De novo assembly and annotation of 12 fungi associated with fruit tree decline syndrome in Ontario, Canada.</title>
        <authorList>
            <person name="Sulman M."/>
            <person name="Ellouze W."/>
            <person name="Ilyukhin E."/>
        </authorList>
    </citation>
    <scope>NUCLEOTIDE SEQUENCE [LARGE SCALE GENOMIC DNA]</scope>
    <source>
        <strain evidence="3 4">M1-105</strain>
    </source>
</reference>
<accession>A0ABR3SQM5</accession>
<feature type="domain" description="Aminoglycoside phosphotransferase" evidence="2">
    <location>
        <begin position="188"/>
        <end position="221"/>
    </location>
</feature>
<dbReference type="InterPro" id="IPR011009">
    <property type="entry name" value="Kinase-like_dom_sf"/>
</dbReference>
<dbReference type="InterPro" id="IPR051678">
    <property type="entry name" value="AGP_Transferase"/>
</dbReference>
<feature type="compositionally biased region" description="Acidic residues" evidence="1">
    <location>
        <begin position="176"/>
        <end position="186"/>
    </location>
</feature>